<feature type="compositionally biased region" description="Basic residues" evidence="9">
    <location>
        <begin position="715"/>
        <end position="727"/>
    </location>
</feature>
<dbReference type="Pfam" id="PF17876">
    <property type="entry name" value="CSD2"/>
    <property type="match status" value="1"/>
</dbReference>
<dbReference type="HAMAP" id="MF_01895">
    <property type="entry name" value="RNase_R"/>
    <property type="match status" value="1"/>
</dbReference>
<feature type="compositionally biased region" description="Basic and acidic residues" evidence="9">
    <location>
        <begin position="27"/>
        <end position="47"/>
    </location>
</feature>
<evidence type="ECO:0000256" key="1">
    <source>
        <dbReference type="ARBA" id="ARBA00001849"/>
    </source>
</evidence>
<dbReference type="GO" id="GO:0005829">
    <property type="term" value="C:cytosol"/>
    <property type="evidence" value="ECO:0007669"/>
    <property type="project" value="TreeGrafter"/>
</dbReference>
<name>A0A6N3GGG2_FLAPL</name>
<comment type="similarity">
    <text evidence="8">Belongs to the RNR ribonuclease family. RNase R subfamily.</text>
</comment>
<dbReference type="EMBL" id="CACRUB010000049">
    <property type="protein sequence ID" value="VYU63153.1"/>
    <property type="molecule type" value="Genomic_DNA"/>
</dbReference>
<comment type="function">
    <text evidence="8">3'-5' exoribonuclease that releases 5'-nucleoside monophosphates and is involved in maturation of structured RNAs.</text>
</comment>
<evidence type="ECO:0000256" key="7">
    <source>
        <dbReference type="ARBA" id="ARBA00022884"/>
    </source>
</evidence>
<dbReference type="GO" id="GO:0006402">
    <property type="term" value="P:mRNA catabolic process"/>
    <property type="evidence" value="ECO:0007669"/>
    <property type="project" value="TreeGrafter"/>
</dbReference>
<dbReference type="EC" id="3.1.13.1" evidence="8"/>
<sequence>MYLSMPDETKLWYNSSRRRACGRRHPEHPDRRTGVRKKGNDDMKQDKQAGGLAGIYQATSRGFGFLVPEDGGGREDDWFIPPRAEGGAWHGDRVLARPEDEGGEEGRRRTARITAVVERANKTVTGVLVRHNWGLWLRPDSDRLPSPIQVLTKRKGVRAGDRAAVAMTSFGSAKHPPMGTLREVFGPAGDRASAVAALLYQYEIDREFPDAVMLEAKAAPQAVEESAVAGRLDLRDKVMITIDGASSKDLDDAVSLERDGLGRWVLGVHIADVSHYVRPGSALDLEAWERGTSVYFADQVVPMLPRELSNGICSLNPRVDRLALSCVMTLTPEGEVVDHTIAKSVIRTTERMTYEDCNALLSHSDPALAERYARILPMLEDMAALSRVLEGRRRRRGALELDTRESYVVCDESGTPVDVVLRTPGISEGLIESFMLAANECVAEHLNRLDKPCVYRVHEKPSLDKAETLRAMLAPLGYNLKEADGPSLQKLLDTAKGKPEEAAVSMMVLRSLMKARYDGENLGHFGLAAKYYCHFTSPIRRYPDLMVHRILTALLDGRLSGGTERRLAAAVQKAAVQSSQRELATQSAEREIEKRYMAEFMAGHVGETFAGTVSGVTRFGLFVLLPGGVEGLLGVEALPGRGYRYDETRLTLTEEGGGTAYTFGMPLEVVCAAADPATGQIDFVLPGGQLAPRPTRPAERREEMPPRRGKDRRAMHVPKGRKGRKKR</sequence>
<evidence type="ECO:0000256" key="2">
    <source>
        <dbReference type="ARBA" id="ARBA00004496"/>
    </source>
</evidence>
<gene>
    <name evidence="8 11" type="primary">rnr</name>
    <name evidence="11" type="ORF">FPLFYP42_03119</name>
</gene>
<dbReference type="InterPro" id="IPR003029">
    <property type="entry name" value="S1_domain"/>
</dbReference>
<dbReference type="Pfam" id="PF00773">
    <property type="entry name" value="RNB"/>
    <property type="match status" value="1"/>
</dbReference>
<dbReference type="InterPro" id="IPR001900">
    <property type="entry name" value="RNase_II/R"/>
</dbReference>
<dbReference type="PANTHER" id="PTHR23355">
    <property type="entry name" value="RIBONUCLEASE"/>
    <property type="match status" value="1"/>
</dbReference>
<dbReference type="GO" id="GO:0008859">
    <property type="term" value="F:exoribonuclease II activity"/>
    <property type="evidence" value="ECO:0007669"/>
    <property type="project" value="UniProtKB-UniRule"/>
</dbReference>
<feature type="region of interest" description="Disordered" evidence="9">
    <location>
        <begin position="684"/>
        <end position="727"/>
    </location>
</feature>
<evidence type="ECO:0000259" key="10">
    <source>
        <dbReference type="PROSITE" id="PS50126"/>
    </source>
</evidence>
<comment type="catalytic activity">
    <reaction evidence="1 8">
        <text>Exonucleolytic cleavage in the 3'- to 5'-direction to yield nucleoside 5'-phosphates.</text>
        <dbReference type="EC" id="3.1.13.1"/>
    </reaction>
</comment>
<dbReference type="InterPro" id="IPR012340">
    <property type="entry name" value="NA-bd_OB-fold"/>
</dbReference>
<dbReference type="InterPro" id="IPR004476">
    <property type="entry name" value="RNase_II/RNase_R"/>
</dbReference>
<dbReference type="SMART" id="SM00955">
    <property type="entry name" value="RNB"/>
    <property type="match status" value="1"/>
</dbReference>
<keyword evidence="6 8" id="KW-0269">Exonuclease</keyword>
<feature type="region of interest" description="Disordered" evidence="9">
    <location>
        <begin position="15"/>
        <end position="47"/>
    </location>
</feature>
<dbReference type="SUPFAM" id="SSF50249">
    <property type="entry name" value="Nucleic acid-binding proteins"/>
    <property type="match status" value="4"/>
</dbReference>
<evidence type="ECO:0000256" key="3">
    <source>
        <dbReference type="ARBA" id="ARBA00022490"/>
    </source>
</evidence>
<accession>A0A6N3GGG2</accession>
<evidence type="ECO:0000256" key="4">
    <source>
        <dbReference type="ARBA" id="ARBA00022722"/>
    </source>
</evidence>
<dbReference type="GO" id="GO:0003723">
    <property type="term" value="F:RNA binding"/>
    <property type="evidence" value="ECO:0007669"/>
    <property type="project" value="UniProtKB-UniRule"/>
</dbReference>
<evidence type="ECO:0000256" key="9">
    <source>
        <dbReference type="SAM" id="MobiDB-lite"/>
    </source>
</evidence>
<dbReference type="CDD" id="cd04471">
    <property type="entry name" value="S1_RNase_R"/>
    <property type="match status" value="1"/>
</dbReference>
<dbReference type="PANTHER" id="PTHR23355:SF9">
    <property type="entry name" value="DIS3-LIKE EXONUCLEASE 2"/>
    <property type="match status" value="1"/>
</dbReference>
<dbReference type="InterPro" id="IPR013223">
    <property type="entry name" value="RNase_B_OB_dom"/>
</dbReference>
<comment type="subcellular location">
    <subcellularLocation>
        <location evidence="2 8">Cytoplasm</location>
    </subcellularLocation>
</comment>
<evidence type="ECO:0000256" key="8">
    <source>
        <dbReference type="HAMAP-Rule" id="MF_01895"/>
    </source>
</evidence>
<dbReference type="AlphaFoldDB" id="A0A6N3GGG2"/>
<reference evidence="11" key="1">
    <citation type="submission" date="2019-11" db="EMBL/GenBank/DDBJ databases">
        <authorList>
            <person name="Feng L."/>
        </authorList>
    </citation>
    <scope>NUCLEOTIDE SEQUENCE</scope>
    <source>
        <strain evidence="11">FplautiiLFYP42</strain>
    </source>
</reference>
<keyword evidence="4 8" id="KW-0540">Nuclease</keyword>
<organism evidence="11">
    <name type="scientific">Flavonifractor plautii</name>
    <name type="common">Fusobacterium plautii</name>
    <dbReference type="NCBI Taxonomy" id="292800"/>
    <lineage>
        <taxon>Bacteria</taxon>
        <taxon>Bacillati</taxon>
        <taxon>Bacillota</taxon>
        <taxon>Clostridia</taxon>
        <taxon>Eubacteriales</taxon>
        <taxon>Oscillospiraceae</taxon>
        <taxon>Flavonifractor</taxon>
    </lineage>
</organism>
<dbReference type="InterPro" id="IPR011805">
    <property type="entry name" value="RNase_R"/>
</dbReference>
<dbReference type="InterPro" id="IPR011129">
    <property type="entry name" value="CSD"/>
</dbReference>
<dbReference type="InterPro" id="IPR040476">
    <property type="entry name" value="CSD2"/>
</dbReference>
<evidence type="ECO:0000313" key="11">
    <source>
        <dbReference type="EMBL" id="VYU63153.1"/>
    </source>
</evidence>
<proteinExistence type="inferred from homology"/>
<protein>
    <recommendedName>
        <fullName evidence="8">Ribonuclease R</fullName>
        <shortName evidence="8">RNase R</shortName>
        <ecNumber evidence="8">3.1.13.1</ecNumber>
    </recommendedName>
</protein>
<evidence type="ECO:0000256" key="6">
    <source>
        <dbReference type="ARBA" id="ARBA00022839"/>
    </source>
</evidence>
<dbReference type="Gene3D" id="2.40.50.140">
    <property type="entry name" value="Nucleic acid-binding proteins"/>
    <property type="match status" value="2"/>
</dbReference>
<dbReference type="PROSITE" id="PS50126">
    <property type="entry name" value="S1"/>
    <property type="match status" value="1"/>
</dbReference>
<keyword evidence="3 8" id="KW-0963">Cytoplasm</keyword>
<keyword evidence="5 8" id="KW-0378">Hydrolase</keyword>
<evidence type="ECO:0000256" key="5">
    <source>
        <dbReference type="ARBA" id="ARBA00022801"/>
    </source>
</evidence>
<feature type="domain" description="S1 motif" evidence="10">
    <location>
        <begin position="606"/>
        <end position="686"/>
    </location>
</feature>
<dbReference type="InterPro" id="IPR050180">
    <property type="entry name" value="RNR_Ribonuclease"/>
</dbReference>
<dbReference type="NCBIfam" id="TIGR02063">
    <property type="entry name" value="RNase_R"/>
    <property type="match status" value="1"/>
</dbReference>
<dbReference type="Pfam" id="PF08206">
    <property type="entry name" value="OB_RNB"/>
    <property type="match status" value="1"/>
</dbReference>
<dbReference type="SMART" id="SM00316">
    <property type="entry name" value="S1"/>
    <property type="match status" value="1"/>
</dbReference>
<feature type="compositionally biased region" description="Basic and acidic residues" evidence="9">
    <location>
        <begin position="696"/>
        <end position="714"/>
    </location>
</feature>
<feature type="compositionally biased region" description="Basic residues" evidence="9">
    <location>
        <begin position="16"/>
        <end position="26"/>
    </location>
</feature>
<keyword evidence="7 8" id="KW-0694">RNA-binding</keyword>
<dbReference type="NCBIfam" id="TIGR00358">
    <property type="entry name" value="3_prime_RNase"/>
    <property type="match status" value="1"/>
</dbReference>
<dbReference type="SMART" id="SM00357">
    <property type="entry name" value="CSP"/>
    <property type="match status" value="1"/>
</dbReference>